<dbReference type="AlphaFoldDB" id="A0A7U7EPV4"/>
<reference evidence="1 2" key="1">
    <citation type="submission" date="2020-08" db="EMBL/GenBank/DDBJ databases">
        <authorList>
            <person name="Criscuolo A."/>
        </authorList>
    </citation>
    <scope>NUCLEOTIDE SEQUENCE [LARGE SCALE GENOMIC DNA]</scope>
    <source>
        <strain evidence="1">CIP111764</strain>
    </source>
</reference>
<dbReference type="RefSeq" id="WP_235978956.1">
    <property type="nucleotide sequence ID" value="NZ_CAJFCI010000068.1"/>
</dbReference>
<dbReference type="Proteomes" id="UP000583387">
    <property type="component" value="Unassembled WGS sequence"/>
</dbReference>
<evidence type="ECO:0000313" key="1">
    <source>
        <dbReference type="EMBL" id="CAD5109008.1"/>
    </source>
</evidence>
<keyword evidence="2" id="KW-1185">Reference proteome</keyword>
<accession>A0A7U7EPV4</accession>
<sequence>MRLHAPPPALARVWGAFSHDRRGARRRHCVERGHRHSHHHRYPRHSAFNYTEYHAELNAYGAILGANYADDLGGDQSRLYSYLGYGATLPHEIGLDLRYGQVDYKDPLLFSASGGTRDSYHEWEVRLSKEIVGLNWSLSYIDTDLSAAECASYMGFDDVCSATLVAGVSKAF</sequence>
<dbReference type="NCBIfam" id="TIGR02001">
    <property type="entry name" value="gcw_chp"/>
    <property type="match status" value="1"/>
</dbReference>
<organism evidence="1 2">
    <name type="scientific">Zestomonas carbonaria</name>
    <dbReference type="NCBI Taxonomy" id="2762745"/>
    <lineage>
        <taxon>Bacteria</taxon>
        <taxon>Pseudomonadati</taxon>
        <taxon>Pseudomonadota</taxon>
        <taxon>Gammaproteobacteria</taxon>
        <taxon>Pseudomonadales</taxon>
        <taxon>Pseudomonadaceae</taxon>
        <taxon>Zestomonas</taxon>
    </lineage>
</organism>
<dbReference type="InterPro" id="IPR010239">
    <property type="entry name" value="CHP02001"/>
</dbReference>
<protein>
    <recommendedName>
        <fullName evidence="3">DUF3570 domain-containing protein</fullName>
    </recommendedName>
</protein>
<dbReference type="EMBL" id="CAJFCI010000068">
    <property type="protein sequence ID" value="CAD5109008.1"/>
    <property type="molecule type" value="Genomic_DNA"/>
</dbReference>
<evidence type="ECO:0008006" key="3">
    <source>
        <dbReference type="Google" id="ProtNLM"/>
    </source>
</evidence>
<gene>
    <name evidence="1" type="ORF">PSEWESI4_03304</name>
</gene>
<proteinExistence type="predicted"/>
<comment type="caution">
    <text evidence="1">The sequence shown here is derived from an EMBL/GenBank/DDBJ whole genome shotgun (WGS) entry which is preliminary data.</text>
</comment>
<name>A0A7U7EPV4_9GAMM</name>
<evidence type="ECO:0000313" key="2">
    <source>
        <dbReference type="Proteomes" id="UP000583387"/>
    </source>
</evidence>